<feature type="region of interest" description="Disordered" evidence="1">
    <location>
        <begin position="50"/>
        <end position="79"/>
    </location>
</feature>
<dbReference type="Proteomes" id="UP000030011">
    <property type="component" value="Unassembled WGS sequence"/>
</dbReference>
<comment type="caution">
    <text evidence="2">The sequence shown here is derived from an EMBL/GenBank/DDBJ whole genome shotgun (WGS) entry which is preliminary data.</text>
</comment>
<protein>
    <submittedName>
        <fullName evidence="2">Uncharacterized protein</fullName>
    </submittedName>
</protein>
<reference evidence="2 3" key="1">
    <citation type="submission" date="2013-08" db="EMBL/GenBank/DDBJ databases">
        <title>The genome sequence of Knoellia subterranea.</title>
        <authorList>
            <person name="Zhu W."/>
            <person name="Wang G."/>
        </authorList>
    </citation>
    <scope>NUCLEOTIDE SEQUENCE [LARGE SCALE GENOMIC DNA]</scope>
    <source>
        <strain evidence="2 3">KCTC 19937</strain>
    </source>
</reference>
<proteinExistence type="predicted"/>
<dbReference type="OrthoDB" id="3787729at2"/>
<accession>A0A0A0JQM4</accession>
<name>A0A0A0JQM4_9MICO</name>
<gene>
    <name evidence="2" type="ORF">N803_12585</name>
</gene>
<dbReference type="EMBL" id="AVPK01000004">
    <property type="protein sequence ID" value="KGN37891.1"/>
    <property type="molecule type" value="Genomic_DNA"/>
</dbReference>
<dbReference type="STRING" id="1385521.N803_12585"/>
<keyword evidence="3" id="KW-1185">Reference proteome</keyword>
<evidence type="ECO:0000313" key="2">
    <source>
        <dbReference type="EMBL" id="KGN37891.1"/>
    </source>
</evidence>
<sequence>MTHSALGERWVYDGCGDPVFVATLVDAIRNGTGEAELEVHWADGSVVTRERNARAHGTGVRLTEGQQPLTSLDRRDQAT</sequence>
<organism evidence="2 3">
    <name type="scientific">Knoellia subterranea KCTC 19937</name>
    <dbReference type="NCBI Taxonomy" id="1385521"/>
    <lineage>
        <taxon>Bacteria</taxon>
        <taxon>Bacillati</taxon>
        <taxon>Actinomycetota</taxon>
        <taxon>Actinomycetes</taxon>
        <taxon>Micrococcales</taxon>
        <taxon>Intrasporangiaceae</taxon>
        <taxon>Knoellia</taxon>
    </lineage>
</organism>
<evidence type="ECO:0000313" key="3">
    <source>
        <dbReference type="Proteomes" id="UP000030011"/>
    </source>
</evidence>
<dbReference type="RefSeq" id="WP_052112081.1">
    <property type="nucleotide sequence ID" value="NZ_AVPK01000004.1"/>
</dbReference>
<dbReference type="AlphaFoldDB" id="A0A0A0JQM4"/>
<evidence type="ECO:0000256" key="1">
    <source>
        <dbReference type="SAM" id="MobiDB-lite"/>
    </source>
</evidence>